<protein>
    <submittedName>
        <fullName evidence="2">Uncharacterized protein</fullName>
    </submittedName>
</protein>
<gene>
    <name evidence="2" type="ORF">LCGC14_2908210</name>
</gene>
<dbReference type="EMBL" id="LAZR01057470">
    <property type="protein sequence ID" value="KKK72008.1"/>
    <property type="molecule type" value="Genomic_DNA"/>
</dbReference>
<evidence type="ECO:0000256" key="1">
    <source>
        <dbReference type="SAM" id="MobiDB-lite"/>
    </source>
</evidence>
<evidence type="ECO:0000313" key="2">
    <source>
        <dbReference type="EMBL" id="KKK72008.1"/>
    </source>
</evidence>
<comment type="caution">
    <text evidence="2">The sequence shown here is derived from an EMBL/GenBank/DDBJ whole genome shotgun (WGS) entry which is preliminary data.</text>
</comment>
<organism evidence="2">
    <name type="scientific">marine sediment metagenome</name>
    <dbReference type="NCBI Taxonomy" id="412755"/>
    <lineage>
        <taxon>unclassified sequences</taxon>
        <taxon>metagenomes</taxon>
        <taxon>ecological metagenomes</taxon>
    </lineage>
</organism>
<feature type="non-terminal residue" evidence="2">
    <location>
        <position position="1"/>
    </location>
</feature>
<reference evidence="2" key="1">
    <citation type="journal article" date="2015" name="Nature">
        <title>Complex archaea that bridge the gap between prokaryotes and eukaryotes.</title>
        <authorList>
            <person name="Spang A."/>
            <person name="Saw J.H."/>
            <person name="Jorgensen S.L."/>
            <person name="Zaremba-Niedzwiedzka K."/>
            <person name="Martijn J."/>
            <person name="Lind A.E."/>
            <person name="van Eijk R."/>
            <person name="Schleper C."/>
            <person name="Guy L."/>
            <person name="Ettema T.J."/>
        </authorList>
    </citation>
    <scope>NUCLEOTIDE SEQUENCE</scope>
</reference>
<feature type="non-terminal residue" evidence="2">
    <location>
        <position position="384"/>
    </location>
</feature>
<proteinExistence type="predicted"/>
<dbReference type="AlphaFoldDB" id="A0A0F8XST4"/>
<name>A0A0F8XST4_9ZZZZ</name>
<accession>A0A0F8XST4</accession>
<feature type="region of interest" description="Disordered" evidence="1">
    <location>
        <begin position="162"/>
        <end position="188"/>
    </location>
</feature>
<feature type="compositionally biased region" description="Basic and acidic residues" evidence="1">
    <location>
        <begin position="170"/>
        <end position="179"/>
    </location>
</feature>
<sequence length="384" mass="38889">IDTVLAGGDGGTATINLNYADTLAANPTFAAKECVFTIEGTSGGGFLCEGSVGGNSNEQLYLFPALDGVDTTTFIALGASDGDALAGDSATSFFDIGTLELAIIPDGTANQILGTDAAGTAAEHKSLASDETGTDFGITHTANTVTFNWPIASATNTGKLSNTNWTTFNNKEDDAHASEHQNGGGDEVATATAAANAIPKANASADLAPAWVITGATTASRCLRTDGSSNIVVDSTDCGGGSGTWIGLSDTPGSFTTLAFYVTNSGASALVVSSLTEDADSINSSKAIEAPSFTGTGTDHYIQLPNWTTPTIGDASTGRIVYESASQRLRASLNTAAFSDIALASDDLSLFSATTIIQLATLLSDEDFTPGSEASAEGVLDLPD</sequence>